<dbReference type="Proteomes" id="UP000076154">
    <property type="component" value="Unassembled WGS sequence"/>
</dbReference>
<evidence type="ECO:0000259" key="3">
    <source>
        <dbReference type="Pfam" id="PF14622"/>
    </source>
</evidence>
<feature type="domain" description="RNase III" evidence="3">
    <location>
        <begin position="122"/>
        <end position="260"/>
    </location>
</feature>
<dbReference type="InParanoid" id="A0A369JHT8"/>
<dbReference type="Gene3D" id="1.50.10.10">
    <property type="match status" value="1"/>
</dbReference>
<feature type="region of interest" description="Disordered" evidence="2">
    <location>
        <begin position="36"/>
        <end position="103"/>
    </location>
</feature>
<feature type="compositionally biased region" description="Low complexity" evidence="2">
    <location>
        <begin position="71"/>
        <end position="92"/>
    </location>
</feature>
<dbReference type="InterPro" id="IPR012341">
    <property type="entry name" value="6hp_glycosidase-like_sf"/>
</dbReference>
<dbReference type="OrthoDB" id="2281895at2759"/>
<accession>A0A369JHT8</accession>
<keyword evidence="5" id="KW-1185">Reference proteome</keyword>
<dbReference type="InterPro" id="IPR036389">
    <property type="entry name" value="RNase_III_sf"/>
</dbReference>
<dbReference type="PANTHER" id="PTHR41814">
    <property type="entry name" value="EXPRESSED PROTEIN"/>
    <property type="match status" value="1"/>
</dbReference>
<dbReference type="GO" id="GO:0005975">
    <property type="term" value="P:carbohydrate metabolic process"/>
    <property type="evidence" value="ECO:0007669"/>
    <property type="project" value="InterPro"/>
</dbReference>
<protein>
    <recommendedName>
        <fullName evidence="3">RNase III domain-containing protein</fullName>
    </recommendedName>
</protein>
<dbReference type="GO" id="GO:0006396">
    <property type="term" value="P:RNA processing"/>
    <property type="evidence" value="ECO:0007669"/>
    <property type="project" value="InterPro"/>
</dbReference>
<sequence>MSHPFRCLSSSLRTVSSIPTGSCLPRRDVGARRYAQMALKTRSEEQPRSAPQRISQRGRPPVGYVDEEEGFSSPEEGSRRGGQQQKQQRGTGDSSPKSMWKEPDPHLAEHLNALFPTLTFPPELARRILTHASHPAAAYGHNAGFSFIGRRVLESYLLLLLSSSSALKPTHDLEDIVARTLNSYVLGESVGSPWGLGRAMRWTPTLPASKLKPGLEQSNLLRSVGLYKIQGDAVGAIMGGVFHQFGASVAHRVFHTRVLPLLLKRKADGLPEAFHDDAWAAFGTKAIRILFSDSDGVTSTSTYIQPIKCPRDSSPYEVSRFATLKLPKTSQDSQAEAKLLPYTYNIVHHRPRSPNTPIHARLAGKPKCHPQISSVGAAPKQNKDRGPAIPFSPGFPIDKVLNLAQSLPSHSWEFGTAAQALLELYNPELSVFGDDPFGALDDLGKESYKSDNDKDVTLPRGLAYAKSTIVIGTGANALADGDGAVGDPASLGVSAVMLGKTGRGGEAAKFAKAAGETVAYVTGKAPRAANGAISHRVDVVELWADFVYMAPPFLAYYAVDTRKASLLREAVDQCEAYRARLQVKSKSKSSPLSGLWLHIQGPQHADPGLWSTGNAWAAAGLARVLATIVKAPLFTPSGKSNDKARQDEKRWREDAEADLTQWIQEIVDGVIGSAKAGSYEGGLVRNYLDDDSTFGETSGSALMAGVVYRMAVLRPEEFRGQSSSGSRGKQAQGSQYVRWADGIREALGGVFSYQGKELQHVDRGNGTVRPAVNPLGWGDTRPWMVGSPEGQGFVVIMYAAWRDCVLAGVCGRV</sequence>
<dbReference type="SUPFAM" id="SSF48208">
    <property type="entry name" value="Six-hairpin glycosidases"/>
    <property type="match status" value="1"/>
</dbReference>
<dbReference type="Gene3D" id="1.10.1520.10">
    <property type="entry name" value="Ribonuclease III domain"/>
    <property type="match status" value="1"/>
</dbReference>
<dbReference type="InterPro" id="IPR000999">
    <property type="entry name" value="RNase_III_dom"/>
</dbReference>
<keyword evidence="1" id="KW-0378">Hydrolase</keyword>
<dbReference type="InterPro" id="IPR010905">
    <property type="entry name" value="Glyco_hydro_88"/>
</dbReference>
<name>A0A369JHT8_HYPMA</name>
<dbReference type="EMBL" id="LUEZ02000102">
    <property type="protein sequence ID" value="RDB18396.1"/>
    <property type="molecule type" value="Genomic_DNA"/>
</dbReference>
<dbReference type="Pfam" id="PF14622">
    <property type="entry name" value="Ribonucleas_3_3"/>
    <property type="match status" value="1"/>
</dbReference>
<comment type="caution">
    <text evidence="4">The sequence shown here is derived from an EMBL/GenBank/DDBJ whole genome shotgun (WGS) entry which is preliminary data.</text>
</comment>
<proteinExistence type="predicted"/>
<dbReference type="Pfam" id="PF07470">
    <property type="entry name" value="Glyco_hydro_88"/>
    <property type="match status" value="1"/>
</dbReference>
<dbReference type="PANTHER" id="PTHR41814:SF1">
    <property type="entry name" value="CELLULASE"/>
    <property type="match status" value="1"/>
</dbReference>
<dbReference type="GO" id="GO:0004525">
    <property type="term" value="F:ribonuclease III activity"/>
    <property type="evidence" value="ECO:0007669"/>
    <property type="project" value="InterPro"/>
</dbReference>
<dbReference type="STRING" id="39966.A0A369JHT8"/>
<evidence type="ECO:0000256" key="1">
    <source>
        <dbReference type="ARBA" id="ARBA00022801"/>
    </source>
</evidence>
<dbReference type="SUPFAM" id="SSF69065">
    <property type="entry name" value="RNase III domain-like"/>
    <property type="match status" value="1"/>
</dbReference>
<gene>
    <name evidence="4" type="ORF">Hypma_000352</name>
</gene>
<reference evidence="4" key="1">
    <citation type="submission" date="2018-04" db="EMBL/GenBank/DDBJ databases">
        <title>Whole genome sequencing of Hypsizygus marmoreus.</title>
        <authorList>
            <person name="Choi I.-G."/>
            <person name="Min B."/>
            <person name="Kim J.-G."/>
            <person name="Kim S."/>
            <person name="Oh Y.-L."/>
            <person name="Kong W.-S."/>
            <person name="Park H."/>
            <person name="Jeong J."/>
            <person name="Song E.-S."/>
        </authorList>
    </citation>
    <scope>NUCLEOTIDE SEQUENCE [LARGE SCALE GENOMIC DNA]</scope>
    <source>
        <strain evidence="4">51987-8</strain>
    </source>
</reference>
<dbReference type="InterPro" id="IPR008928">
    <property type="entry name" value="6-hairpin_glycosidase_sf"/>
</dbReference>
<dbReference type="AlphaFoldDB" id="A0A369JHT8"/>
<evidence type="ECO:0000313" key="4">
    <source>
        <dbReference type="EMBL" id="RDB18396.1"/>
    </source>
</evidence>
<evidence type="ECO:0000313" key="5">
    <source>
        <dbReference type="Proteomes" id="UP000076154"/>
    </source>
</evidence>
<organism evidence="4 5">
    <name type="scientific">Hypsizygus marmoreus</name>
    <name type="common">White beech mushroom</name>
    <name type="synonym">Agaricus marmoreus</name>
    <dbReference type="NCBI Taxonomy" id="39966"/>
    <lineage>
        <taxon>Eukaryota</taxon>
        <taxon>Fungi</taxon>
        <taxon>Dikarya</taxon>
        <taxon>Basidiomycota</taxon>
        <taxon>Agaricomycotina</taxon>
        <taxon>Agaricomycetes</taxon>
        <taxon>Agaricomycetidae</taxon>
        <taxon>Agaricales</taxon>
        <taxon>Tricholomatineae</taxon>
        <taxon>Lyophyllaceae</taxon>
        <taxon>Hypsizygus</taxon>
    </lineage>
</organism>
<evidence type="ECO:0000256" key="2">
    <source>
        <dbReference type="SAM" id="MobiDB-lite"/>
    </source>
</evidence>